<dbReference type="KEGG" id="lok:Loa_02001"/>
<evidence type="ECO:0000313" key="1">
    <source>
        <dbReference type="EMBL" id="AHE67545.1"/>
    </source>
</evidence>
<dbReference type="AlphaFoldDB" id="W0BCF4"/>
<proteinExistence type="predicted"/>
<dbReference type="Proteomes" id="UP000018838">
    <property type="component" value="Chromosome"/>
</dbReference>
<dbReference type="PATRIC" id="fig|1268635.3.peg.2039"/>
<dbReference type="STRING" id="1268635.Loa_02001"/>
<reference evidence="1 2" key="1">
    <citation type="journal article" date="2013" name="Int. J. Med. Microbiol.">
        <title>Legionella oakridgensis ATCC 33761 genome sequence and phenotypic characterization reveals its replication capacity in amoebae.</title>
        <authorList>
            <person name="Brzuszkiewicz E."/>
            <person name="Schulz T."/>
            <person name="Rydzewski K."/>
            <person name="Daniel R."/>
            <person name="Gillmaier N."/>
            <person name="Dittmann C."/>
            <person name="Holland G."/>
            <person name="Schunder E."/>
            <person name="Lautner M."/>
            <person name="Eisenreich W."/>
            <person name="Luck C."/>
            <person name="Heuner K."/>
        </authorList>
    </citation>
    <scope>NUCLEOTIDE SEQUENCE [LARGE SCALE GENOMIC DNA]</scope>
    <source>
        <strain>OR-10</strain>
        <strain evidence="2">ATCC 33761</strain>
    </source>
</reference>
<dbReference type="EMBL" id="CP004006">
    <property type="protein sequence ID" value="AHE67545.1"/>
    <property type="molecule type" value="Genomic_DNA"/>
</dbReference>
<protein>
    <submittedName>
        <fullName evidence="1">Uncharacterized protein</fullName>
    </submittedName>
</protein>
<dbReference type="HOGENOM" id="CLU_3312067_0_0_6"/>
<accession>W0BCF4</accession>
<evidence type="ECO:0000313" key="2">
    <source>
        <dbReference type="Proteomes" id="UP000018838"/>
    </source>
</evidence>
<keyword evidence="2" id="KW-1185">Reference proteome</keyword>
<name>W0BCF4_9GAMM</name>
<gene>
    <name evidence="1" type="ORF">Loa_02001</name>
</gene>
<organism evidence="1 2">
    <name type="scientific">Legionella oakridgensis ATCC 33761 = DSM 21215</name>
    <dbReference type="NCBI Taxonomy" id="1268635"/>
    <lineage>
        <taxon>Bacteria</taxon>
        <taxon>Pseudomonadati</taxon>
        <taxon>Pseudomonadota</taxon>
        <taxon>Gammaproteobacteria</taxon>
        <taxon>Legionellales</taxon>
        <taxon>Legionellaceae</taxon>
        <taxon>Legionella</taxon>
    </lineage>
</organism>
<sequence length="39" mass="4610">MPKNQEQPESIHNFAWKLRSLSTEEFDATCLEIKKIHPL</sequence>